<evidence type="ECO:0000256" key="5">
    <source>
        <dbReference type="ARBA" id="ARBA00022729"/>
    </source>
</evidence>
<evidence type="ECO:0000256" key="10">
    <source>
        <dbReference type="ARBA" id="ARBA00023180"/>
    </source>
</evidence>
<comment type="subcellular location">
    <subcellularLocation>
        <location evidence="2 11">Secreted</location>
    </subcellularLocation>
</comment>
<keyword evidence="9 11" id="KW-1015">Disulfide bond</keyword>
<evidence type="ECO:0000256" key="13">
    <source>
        <dbReference type="SAM" id="SignalP"/>
    </source>
</evidence>
<evidence type="ECO:0000313" key="16">
    <source>
        <dbReference type="Proteomes" id="UP001629113"/>
    </source>
</evidence>
<keyword evidence="4" id="KW-0479">Metal-binding</keyword>
<keyword evidence="11" id="KW-0136">Cellulose degradation</keyword>
<feature type="compositionally biased region" description="Low complexity" evidence="12">
    <location>
        <begin position="241"/>
        <end position="267"/>
    </location>
</feature>
<keyword evidence="7" id="KW-0186">Copper</keyword>
<comment type="domain">
    <text evidence="11">Has a modular structure: an endo-beta-1,4-glucanase catalytic module at the N-terminus, a linker rich in serines and threonines, and a C-terminal carbohydrate-binding module (CBM).</text>
</comment>
<keyword evidence="10" id="KW-0325">Glycoprotein</keyword>
<evidence type="ECO:0000256" key="7">
    <source>
        <dbReference type="ARBA" id="ARBA00023008"/>
    </source>
</evidence>
<dbReference type="InterPro" id="IPR035971">
    <property type="entry name" value="CBD_sf"/>
</dbReference>
<keyword evidence="11" id="KW-0624">Polysaccharide degradation</keyword>
<feature type="chain" id="PRO_5045245760" description="AA9 family lytic polysaccharide monooxygenase" evidence="13">
    <location>
        <begin position="22"/>
        <end position="307"/>
    </location>
</feature>
<dbReference type="EC" id="1.14.99.56" evidence="11"/>
<comment type="cofactor">
    <cofactor evidence="1">
        <name>Cu(2+)</name>
        <dbReference type="ChEBI" id="CHEBI:29036"/>
    </cofactor>
</comment>
<keyword evidence="3 11" id="KW-0964">Secreted</keyword>
<evidence type="ECO:0000256" key="3">
    <source>
        <dbReference type="ARBA" id="ARBA00022525"/>
    </source>
</evidence>
<evidence type="ECO:0000256" key="6">
    <source>
        <dbReference type="ARBA" id="ARBA00023002"/>
    </source>
</evidence>
<gene>
    <name evidence="15" type="ORF">PVAG01_05077</name>
</gene>
<evidence type="ECO:0000313" key="15">
    <source>
        <dbReference type="EMBL" id="KAL3423330.1"/>
    </source>
</evidence>
<evidence type="ECO:0000256" key="8">
    <source>
        <dbReference type="ARBA" id="ARBA00023033"/>
    </source>
</evidence>
<dbReference type="PROSITE" id="PS51164">
    <property type="entry name" value="CBM1_2"/>
    <property type="match status" value="1"/>
</dbReference>
<comment type="caution">
    <text evidence="15">The sequence shown here is derived from an EMBL/GenBank/DDBJ whole genome shotgun (WGS) entry which is preliminary data.</text>
</comment>
<protein>
    <recommendedName>
        <fullName evidence="11">AA9 family lytic polysaccharide monooxygenase</fullName>
        <ecNumber evidence="11">1.14.99.56</ecNumber>
    </recommendedName>
    <alternativeName>
        <fullName evidence="11">Endo-beta-1,4-glucanase</fullName>
    </alternativeName>
    <alternativeName>
        <fullName evidence="11">Glycosyl hydrolase 61 family protein</fullName>
    </alternativeName>
</protein>
<feature type="domain" description="CBM1" evidence="14">
    <location>
        <begin position="271"/>
        <end position="307"/>
    </location>
</feature>
<keyword evidence="6" id="KW-0560">Oxidoreductase</keyword>
<dbReference type="PANTHER" id="PTHR33353:SF11">
    <property type="entry name" value="GLYCOSYLHYDROLASE FAMILY 61-7 PROTEIN"/>
    <property type="match status" value="1"/>
</dbReference>
<dbReference type="Proteomes" id="UP001629113">
    <property type="component" value="Unassembled WGS sequence"/>
</dbReference>
<keyword evidence="11" id="KW-0119">Carbohydrate metabolism</keyword>
<organism evidence="15 16">
    <name type="scientific">Phlyctema vagabunda</name>
    <dbReference type="NCBI Taxonomy" id="108571"/>
    <lineage>
        <taxon>Eukaryota</taxon>
        <taxon>Fungi</taxon>
        <taxon>Dikarya</taxon>
        <taxon>Ascomycota</taxon>
        <taxon>Pezizomycotina</taxon>
        <taxon>Leotiomycetes</taxon>
        <taxon>Helotiales</taxon>
        <taxon>Dermateaceae</taxon>
        <taxon>Phlyctema</taxon>
    </lineage>
</organism>
<keyword evidence="16" id="KW-1185">Reference proteome</keyword>
<dbReference type="Pfam" id="PF00734">
    <property type="entry name" value="CBM_1"/>
    <property type="match status" value="1"/>
</dbReference>
<keyword evidence="5 13" id="KW-0732">Signal</keyword>
<sequence>MSSSIAKLATIVSLLASQASGHYIFQQLTHGGVTYSPFQYIRQNTNYNSPVTDLTSNDLRCNAGGETGGSTQTITVSAGDAFSFTSDTAVYHNGPLSIYMSKAPGSAAAYDGSGQWFKILDLGPTFDASGTSTWPLAQTYSYKIPTALPSGDYLLRIQQLGIHNPYPAGIPQFYIECAQITVVNGGSGTPGPLVSIPGFITGSEPGYTVNIYSNFKNYTVPGPAVWAGQNSGGGSGGGGATTTAAPTKPVTSAPATTLKTSATPTPTQAAGTVPRYGQCGGQGWTGATACVSPYKCTANGDYYSQCL</sequence>
<dbReference type="PROSITE" id="PS00562">
    <property type="entry name" value="CBM1_1"/>
    <property type="match status" value="1"/>
</dbReference>
<dbReference type="Gene3D" id="2.70.50.70">
    <property type="match status" value="1"/>
</dbReference>
<dbReference type="InterPro" id="IPR049892">
    <property type="entry name" value="AA9"/>
</dbReference>
<dbReference type="EMBL" id="JBFCZG010000004">
    <property type="protein sequence ID" value="KAL3423330.1"/>
    <property type="molecule type" value="Genomic_DNA"/>
</dbReference>
<evidence type="ECO:0000256" key="9">
    <source>
        <dbReference type="ARBA" id="ARBA00023157"/>
    </source>
</evidence>
<proteinExistence type="predicted"/>
<evidence type="ECO:0000256" key="2">
    <source>
        <dbReference type="ARBA" id="ARBA00004613"/>
    </source>
</evidence>
<evidence type="ECO:0000256" key="4">
    <source>
        <dbReference type="ARBA" id="ARBA00022723"/>
    </source>
</evidence>
<feature type="region of interest" description="Disordered" evidence="12">
    <location>
        <begin position="229"/>
        <end position="270"/>
    </location>
</feature>
<comment type="catalytic activity">
    <reaction evidence="11">
        <text>[(1-&gt;4)-beta-D-glucosyl]n+m + reduced acceptor + O2 = 4-dehydro-beta-D-glucosyl-[(1-&gt;4)-beta-D-glucosyl]n-1 + [(1-&gt;4)-beta-D-glucosyl]m + acceptor + H2O.</text>
        <dbReference type="EC" id="1.14.99.56"/>
    </reaction>
</comment>
<evidence type="ECO:0000256" key="11">
    <source>
        <dbReference type="RuleBase" id="RU368122"/>
    </source>
</evidence>
<feature type="compositionally biased region" description="Gly residues" evidence="12">
    <location>
        <begin position="230"/>
        <end position="240"/>
    </location>
</feature>
<reference evidence="15 16" key="1">
    <citation type="submission" date="2024-06" db="EMBL/GenBank/DDBJ databases">
        <title>Complete genome of Phlyctema vagabunda strain 19-DSS-EL-015.</title>
        <authorList>
            <person name="Fiorenzani C."/>
        </authorList>
    </citation>
    <scope>NUCLEOTIDE SEQUENCE [LARGE SCALE GENOMIC DNA]</scope>
    <source>
        <strain evidence="15 16">19-DSS-EL-015</strain>
    </source>
</reference>
<dbReference type="InterPro" id="IPR000254">
    <property type="entry name" value="CBD"/>
</dbReference>
<evidence type="ECO:0000256" key="12">
    <source>
        <dbReference type="SAM" id="MobiDB-lite"/>
    </source>
</evidence>
<dbReference type="SUPFAM" id="SSF57180">
    <property type="entry name" value="Cellulose-binding domain"/>
    <property type="match status" value="1"/>
</dbReference>
<dbReference type="Pfam" id="PF03443">
    <property type="entry name" value="AA9"/>
    <property type="match status" value="1"/>
</dbReference>
<evidence type="ECO:0000256" key="1">
    <source>
        <dbReference type="ARBA" id="ARBA00001973"/>
    </source>
</evidence>
<name>A0ABR4PJ17_9HELO</name>
<dbReference type="SMART" id="SM00236">
    <property type="entry name" value="fCBD"/>
    <property type="match status" value="1"/>
</dbReference>
<comment type="function">
    <text evidence="11">Lytic polysaccharide monooxygenase (LMPO) that depolymerizes crystalline and amorphous polysaccharides via the oxidation of scissile alpha- or beta-(1-4)-glycosidic bonds, yielding C1 and/or C4 oxidation products. Catalysis by LPMOs requires the reduction of the active-site copper from Cu(II) to Cu(I) by a reducing agent and H(2)O(2) or O(2) as a cosubstrate.</text>
</comment>
<dbReference type="PANTHER" id="PTHR33353">
    <property type="entry name" value="PUTATIVE (AFU_ORTHOLOGUE AFUA_1G12560)-RELATED"/>
    <property type="match status" value="1"/>
</dbReference>
<dbReference type="CDD" id="cd21175">
    <property type="entry name" value="LPMO_AA9"/>
    <property type="match status" value="1"/>
</dbReference>
<evidence type="ECO:0000259" key="14">
    <source>
        <dbReference type="PROSITE" id="PS51164"/>
    </source>
</evidence>
<accession>A0ABR4PJ17</accession>
<feature type="signal peptide" evidence="13">
    <location>
        <begin position="1"/>
        <end position="21"/>
    </location>
</feature>
<dbReference type="InterPro" id="IPR005103">
    <property type="entry name" value="AA9_LPMO"/>
</dbReference>
<keyword evidence="8" id="KW-0503">Monooxygenase</keyword>